<dbReference type="InterPro" id="IPR039315">
    <property type="entry name" value="CheW"/>
</dbReference>
<sequence length="172" mass="18784">MASQTTLAGESASTGQQFLTFVLGKEVFAMDIRTVREIIQYGPMTTVPLMPDFVRGVINLRGAVVPVIDLHARFGHPVTQVGKKTCIVIFDSQREGERVELGLLVDAVSEVIDIPAAQIEPPPSFGSGVRRDFIRGMGKLAERFVIILDPDKAFDVDEMARLCEAAQEAEPV</sequence>
<dbReference type="Gene3D" id="2.40.50.180">
    <property type="entry name" value="CheA-289, Domain 4"/>
    <property type="match status" value="1"/>
</dbReference>
<dbReference type="PANTHER" id="PTHR22617">
    <property type="entry name" value="CHEMOTAXIS SENSOR HISTIDINE KINASE-RELATED"/>
    <property type="match status" value="1"/>
</dbReference>
<keyword evidence="3" id="KW-1185">Reference proteome</keyword>
<proteinExistence type="predicted"/>
<dbReference type="Proteomes" id="UP001595729">
    <property type="component" value="Unassembled WGS sequence"/>
</dbReference>
<dbReference type="SMART" id="SM00260">
    <property type="entry name" value="CheW"/>
    <property type="match status" value="1"/>
</dbReference>
<dbReference type="SUPFAM" id="SSF50341">
    <property type="entry name" value="CheW-like"/>
    <property type="match status" value="1"/>
</dbReference>
<protein>
    <submittedName>
        <fullName evidence="2">Chemotaxis protein CheW</fullName>
    </submittedName>
</protein>
<dbReference type="InterPro" id="IPR002545">
    <property type="entry name" value="CheW-lke_dom"/>
</dbReference>
<evidence type="ECO:0000313" key="2">
    <source>
        <dbReference type="EMBL" id="MFC3682445.1"/>
    </source>
</evidence>
<accession>A0ABV7VY83</accession>
<dbReference type="EMBL" id="JBHRXX010000001">
    <property type="protein sequence ID" value="MFC3682445.1"/>
    <property type="molecule type" value="Genomic_DNA"/>
</dbReference>
<dbReference type="Gene3D" id="2.30.30.40">
    <property type="entry name" value="SH3 Domains"/>
    <property type="match status" value="1"/>
</dbReference>
<dbReference type="RefSeq" id="WP_382170397.1">
    <property type="nucleotide sequence ID" value="NZ_JBHRXX010000001.1"/>
</dbReference>
<gene>
    <name evidence="2" type="ORF">ACFOPI_02500</name>
</gene>
<evidence type="ECO:0000313" key="3">
    <source>
        <dbReference type="Proteomes" id="UP001595729"/>
    </source>
</evidence>
<dbReference type="InterPro" id="IPR036061">
    <property type="entry name" value="CheW-like_dom_sf"/>
</dbReference>
<reference evidence="3" key="1">
    <citation type="journal article" date="2019" name="Int. J. Syst. Evol. Microbiol.">
        <title>The Global Catalogue of Microorganisms (GCM) 10K type strain sequencing project: providing services to taxonomists for standard genome sequencing and annotation.</title>
        <authorList>
            <consortium name="The Broad Institute Genomics Platform"/>
            <consortium name="The Broad Institute Genome Sequencing Center for Infectious Disease"/>
            <person name="Wu L."/>
            <person name="Ma J."/>
        </authorList>
    </citation>
    <scope>NUCLEOTIDE SEQUENCE [LARGE SCALE GENOMIC DNA]</scope>
    <source>
        <strain evidence="3">KCTC 42501</strain>
    </source>
</reference>
<organism evidence="2 3">
    <name type="scientific">Hydrogenophaga luteola</name>
    <dbReference type="NCBI Taxonomy" id="1591122"/>
    <lineage>
        <taxon>Bacteria</taxon>
        <taxon>Pseudomonadati</taxon>
        <taxon>Pseudomonadota</taxon>
        <taxon>Betaproteobacteria</taxon>
        <taxon>Burkholderiales</taxon>
        <taxon>Comamonadaceae</taxon>
        <taxon>Hydrogenophaga</taxon>
    </lineage>
</organism>
<dbReference type="CDD" id="cd00732">
    <property type="entry name" value="CheW"/>
    <property type="match status" value="1"/>
</dbReference>
<feature type="domain" description="CheW-like" evidence="1">
    <location>
        <begin position="15"/>
        <end position="159"/>
    </location>
</feature>
<dbReference type="Pfam" id="PF01584">
    <property type="entry name" value="CheW"/>
    <property type="match status" value="1"/>
</dbReference>
<evidence type="ECO:0000259" key="1">
    <source>
        <dbReference type="PROSITE" id="PS50851"/>
    </source>
</evidence>
<dbReference type="PANTHER" id="PTHR22617:SF41">
    <property type="entry name" value="CHEMOTAXIS SIGNAL TRANSDUCTION SYSTEM ADAPTOR PROTEIN CHEW"/>
    <property type="match status" value="1"/>
</dbReference>
<comment type="caution">
    <text evidence="2">The sequence shown here is derived from an EMBL/GenBank/DDBJ whole genome shotgun (WGS) entry which is preliminary data.</text>
</comment>
<name>A0ABV7VY83_9BURK</name>
<dbReference type="PROSITE" id="PS50851">
    <property type="entry name" value="CHEW"/>
    <property type="match status" value="1"/>
</dbReference>